<keyword evidence="1" id="KW-0812">Transmembrane</keyword>
<comment type="caution">
    <text evidence="2">The sequence shown here is derived from an EMBL/GenBank/DDBJ whole genome shotgun (WGS) entry which is preliminary data.</text>
</comment>
<protein>
    <submittedName>
        <fullName evidence="2">Uncharacterized protein</fullName>
    </submittedName>
</protein>
<reference evidence="2 3" key="1">
    <citation type="journal article" date="2016" name="Int. J. Syst. Evol. Microbiol.">
        <title>Peptococcus simiae sp. nov., isolated from rhesus macaque faeces and emended description of the genus Peptococcus.</title>
        <authorList>
            <person name="Shkoporov A.N."/>
            <person name="Efimov B.A."/>
            <person name="Kondova I."/>
            <person name="Ouwerling B."/>
            <person name="Chaplin A.V."/>
            <person name="Shcherbakova V.A."/>
            <person name="Langermans J.A.M."/>
        </authorList>
    </citation>
    <scope>NUCLEOTIDE SEQUENCE [LARGE SCALE GENOMIC DNA]</scope>
    <source>
        <strain evidence="2 3">M108</strain>
    </source>
</reference>
<accession>A0ABW9H003</accession>
<feature type="transmembrane region" description="Helical" evidence="1">
    <location>
        <begin position="16"/>
        <end position="39"/>
    </location>
</feature>
<gene>
    <name evidence="2" type="ORF">ACKQTC_05845</name>
</gene>
<evidence type="ECO:0000313" key="3">
    <source>
        <dbReference type="Proteomes" id="UP001631949"/>
    </source>
</evidence>
<organism evidence="2 3">
    <name type="scientific">Peptococcus simiae</name>
    <dbReference type="NCBI Taxonomy" id="1643805"/>
    <lineage>
        <taxon>Bacteria</taxon>
        <taxon>Bacillati</taxon>
        <taxon>Bacillota</taxon>
        <taxon>Clostridia</taxon>
        <taxon>Eubacteriales</taxon>
        <taxon>Peptococcaceae</taxon>
        <taxon>Peptococcus</taxon>
    </lineage>
</organism>
<sequence>MGRPCRFPLSGRQRAGALILVLFVFAVVIVILMTGLALIRFQVASGEAAREDLAVTSLLDGAIRAARQALPEDLPAPGAALTLFDTDLSANHHIAAYLKREDAYRVAVQAQARQGDSPVRTQTWKYYAVRTPHALDGKDIMVYDLNGKTDGFRVWLVRYGLGPLVVTPSEKGPKDDLNQLGQYSEPEGLHVTGALTVQAPLRVNGDLIVNGDLQLAAPVEAKNIYLDGRVTITGAGRLKADQLYVNPAEGARLENDEALMEAIEAGIRSHDKAPTYHYYDLGLAPKEKKWIINNGEQRS</sequence>
<dbReference type="EMBL" id="JBJUVG010000007">
    <property type="protein sequence ID" value="MFM9413882.1"/>
    <property type="molecule type" value="Genomic_DNA"/>
</dbReference>
<keyword evidence="1" id="KW-1133">Transmembrane helix</keyword>
<dbReference type="RefSeq" id="WP_408977496.1">
    <property type="nucleotide sequence ID" value="NZ_JBJUVG010000007.1"/>
</dbReference>
<dbReference type="Proteomes" id="UP001631949">
    <property type="component" value="Unassembled WGS sequence"/>
</dbReference>
<proteinExistence type="predicted"/>
<evidence type="ECO:0000256" key="1">
    <source>
        <dbReference type="SAM" id="Phobius"/>
    </source>
</evidence>
<evidence type="ECO:0000313" key="2">
    <source>
        <dbReference type="EMBL" id="MFM9413882.1"/>
    </source>
</evidence>
<name>A0ABW9H003_9FIRM</name>
<keyword evidence="1" id="KW-0472">Membrane</keyword>
<keyword evidence="3" id="KW-1185">Reference proteome</keyword>